<dbReference type="PANTHER" id="PTHR47129:SF1">
    <property type="entry name" value="NMRA-LIKE DOMAIN-CONTAINING PROTEIN"/>
    <property type="match status" value="1"/>
</dbReference>
<sequence>MTVLALTGVTGHLGGYVAKQLAEAGVSARHLARRPEKAAIFENASLYKASYEFSEGTVAALEGVDVLFMVSGHENPHRIEEHKSFIDSAKKAGVKHIIYTSFYNASADATFTLSRDHAETESYIKESGFAYTFVRDNFYMDFFVELCQVYGEIKGPAGQGKVSAVVRSDVAEVIVEILKNPIKWENQVLDMTGPKDLSLEEIAEQFSQLKGVSISYIEETVEEAYKSRQVWRAEDWQYDAWVSTYTAIASGEQAGVSGDIERVLGRKSRSLKEYLESQAK</sequence>
<dbReference type="InterPro" id="IPR036291">
    <property type="entry name" value="NAD(P)-bd_dom_sf"/>
</dbReference>
<dbReference type="RefSeq" id="WP_205016470.1">
    <property type="nucleotide sequence ID" value="NZ_JAFBEI010000005.1"/>
</dbReference>
<dbReference type="Gene3D" id="3.90.25.10">
    <property type="entry name" value="UDP-galactose 4-epimerase, domain 1"/>
    <property type="match status" value="1"/>
</dbReference>
<gene>
    <name evidence="2" type="ORF">JOC31_000317</name>
</gene>
<protein>
    <submittedName>
        <fullName evidence="2">Uncharacterized protein YbjT (DUF2867 family)</fullName>
    </submittedName>
</protein>
<dbReference type="InterPro" id="IPR008030">
    <property type="entry name" value="NmrA-like"/>
</dbReference>
<evidence type="ECO:0000313" key="2">
    <source>
        <dbReference type="EMBL" id="MBM7635524.1"/>
    </source>
</evidence>
<dbReference type="SUPFAM" id="SSF51735">
    <property type="entry name" value="NAD(P)-binding Rossmann-fold domains"/>
    <property type="match status" value="1"/>
</dbReference>
<keyword evidence="3" id="KW-1185">Reference proteome</keyword>
<evidence type="ECO:0000259" key="1">
    <source>
        <dbReference type="Pfam" id="PF05368"/>
    </source>
</evidence>
<organism evidence="2 3">
    <name type="scientific">Streptococcus saliviloxodontae</name>
    <dbReference type="NCBI Taxonomy" id="1349416"/>
    <lineage>
        <taxon>Bacteria</taxon>
        <taxon>Bacillati</taxon>
        <taxon>Bacillota</taxon>
        <taxon>Bacilli</taxon>
        <taxon>Lactobacillales</taxon>
        <taxon>Streptococcaceae</taxon>
        <taxon>Streptococcus</taxon>
    </lineage>
</organism>
<comment type="caution">
    <text evidence="2">The sequence shown here is derived from an EMBL/GenBank/DDBJ whole genome shotgun (WGS) entry which is preliminary data.</text>
</comment>
<accession>A0ABS2PJB4</accession>
<dbReference type="CDD" id="cd05269">
    <property type="entry name" value="TMR_SDR_a"/>
    <property type="match status" value="1"/>
</dbReference>
<dbReference type="Gene3D" id="3.40.50.720">
    <property type="entry name" value="NAD(P)-binding Rossmann-like Domain"/>
    <property type="match status" value="1"/>
</dbReference>
<proteinExistence type="predicted"/>
<dbReference type="EMBL" id="JAFBEI010000005">
    <property type="protein sequence ID" value="MBM7635524.1"/>
    <property type="molecule type" value="Genomic_DNA"/>
</dbReference>
<evidence type="ECO:0000313" key="3">
    <source>
        <dbReference type="Proteomes" id="UP000809081"/>
    </source>
</evidence>
<reference evidence="2 3" key="1">
    <citation type="submission" date="2021-01" db="EMBL/GenBank/DDBJ databases">
        <title>Genomic Encyclopedia of Type Strains, Phase IV (KMG-IV): sequencing the most valuable type-strain genomes for metagenomic binning, comparative biology and taxonomic classification.</title>
        <authorList>
            <person name="Goeker M."/>
        </authorList>
    </citation>
    <scope>NUCLEOTIDE SEQUENCE [LARGE SCALE GENOMIC DNA]</scope>
    <source>
        <strain evidence="2 3">DSM 27513</strain>
    </source>
</reference>
<dbReference type="Pfam" id="PF05368">
    <property type="entry name" value="NmrA"/>
    <property type="match status" value="1"/>
</dbReference>
<dbReference type="InterPro" id="IPR052718">
    <property type="entry name" value="NmrA-type_oxidoreductase"/>
</dbReference>
<feature type="domain" description="NmrA-like" evidence="1">
    <location>
        <begin position="4"/>
        <end position="227"/>
    </location>
</feature>
<dbReference type="PANTHER" id="PTHR47129">
    <property type="entry name" value="QUINONE OXIDOREDUCTASE 2"/>
    <property type="match status" value="1"/>
</dbReference>
<dbReference type="Proteomes" id="UP000809081">
    <property type="component" value="Unassembled WGS sequence"/>
</dbReference>
<name>A0ABS2PJB4_9STRE</name>